<proteinExistence type="inferred from homology"/>
<evidence type="ECO:0000256" key="7">
    <source>
        <dbReference type="ARBA" id="ARBA00023170"/>
    </source>
</evidence>
<evidence type="ECO:0000256" key="5">
    <source>
        <dbReference type="ARBA" id="ARBA00023040"/>
    </source>
</evidence>
<evidence type="ECO:0000256" key="3">
    <source>
        <dbReference type="ARBA" id="ARBA00022692"/>
    </source>
</evidence>
<keyword evidence="11" id="KW-1185">Reference proteome</keyword>
<keyword evidence="3 9" id="KW-0812">Transmembrane</keyword>
<comment type="caution">
    <text evidence="10">The sequence shown here is derived from an EMBL/GenBank/DDBJ whole genome shotgun (WGS) entry which is preliminary data.</text>
</comment>
<dbReference type="GO" id="GO:0004930">
    <property type="term" value="F:G protein-coupled receptor activity"/>
    <property type="evidence" value="ECO:0007669"/>
    <property type="project" value="UniProtKB-KW"/>
</dbReference>
<evidence type="ECO:0000313" key="11">
    <source>
        <dbReference type="Proteomes" id="UP001152795"/>
    </source>
</evidence>
<keyword evidence="6" id="KW-0472">Membrane</keyword>
<dbReference type="OrthoDB" id="5976475at2759"/>
<keyword evidence="4" id="KW-1133">Transmembrane helix</keyword>
<sequence>MAMAFTTSQPYQNTTWLNASQYYDNSNRRRIESSDIPVFACYAAIAVTGCICNSLTIAVMVRNPALHTLYNFLLLNLAIGDLISSAFSIAKFIIIVCANQSDGLSDVSAILICRFFTTIIYFSIILSVLTLAAISLERYFGIVKPIVHRNMTTKRLKYFLLFTWVITITGPALTSGQMRMEKTRYYCFASSDAKDWPRWKSIVGWIALTCANIIPFIIITVVYLKIIIHMRQLNREPDLATGENSQSARLAQQKTAKTIRLLIIITVLFSVAILPELVYFAMIFSDRTYIDAVLFYKIGIPTVAINAVNPLIYTLSNPTFRSAAQRLIRRPRQRRVAFSSMRVASPPLTTTTTA</sequence>
<dbReference type="InterPro" id="IPR017452">
    <property type="entry name" value="GPCR_Rhodpsn_7TM"/>
</dbReference>
<reference evidence="10" key="1">
    <citation type="submission" date="2020-04" db="EMBL/GenBank/DDBJ databases">
        <authorList>
            <person name="Alioto T."/>
            <person name="Alioto T."/>
            <person name="Gomez Garrido J."/>
        </authorList>
    </citation>
    <scope>NUCLEOTIDE SEQUENCE</scope>
    <source>
        <strain evidence="10">A484AB</strain>
    </source>
</reference>
<dbReference type="EMBL" id="CACRXK020001464">
    <property type="protein sequence ID" value="CAB3989310.1"/>
    <property type="molecule type" value="Genomic_DNA"/>
</dbReference>
<evidence type="ECO:0000256" key="8">
    <source>
        <dbReference type="ARBA" id="ARBA00023224"/>
    </source>
</evidence>
<evidence type="ECO:0000256" key="1">
    <source>
        <dbReference type="ARBA" id="ARBA00004651"/>
    </source>
</evidence>
<dbReference type="PANTHER" id="PTHR24228">
    <property type="entry name" value="B2 BRADYKININ RECEPTOR/ANGIOTENSIN II RECEPTOR"/>
    <property type="match status" value="1"/>
</dbReference>
<evidence type="ECO:0000256" key="4">
    <source>
        <dbReference type="ARBA" id="ARBA00022989"/>
    </source>
</evidence>
<keyword evidence="7 9" id="KW-0675">Receptor</keyword>
<dbReference type="InterPro" id="IPR000276">
    <property type="entry name" value="GPCR_Rhodpsn"/>
</dbReference>
<dbReference type="CDD" id="cd00637">
    <property type="entry name" value="7tm_classA_rhodopsin-like"/>
    <property type="match status" value="1"/>
</dbReference>
<dbReference type="PANTHER" id="PTHR24228:SF59">
    <property type="entry name" value="NEUROPEPTIDE RECEPTOR 15"/>
    <property type="match status" value="1"/>
</dbReference>
<dbReference type="PROSITE" id="PS00237">
    <property type="entry name" value="G_PROTEIN_RECEP_F1_1"/>
    <property type="match status" value="1"/>
</dbReference>
<dbReference type="AlphaFoldDB" id="A0A7D9DML5"/>
<keyword evidence="2" id="KW-1003">Cell membrane</keyword>
<name>A0A7D9DML5_PARCT</name>
<protein>
    <submittedName>
        <fullName evidence="10">Neuromedin-U receptor 2-like</fullName>
    </submittedName>
</protein>
<accession>A0A7D9DML5</accession>
<dbReference type="PRINTS" id="PR00237">
    <property type="entry name" value="GPCRRHODOPSN"/>
</dbReference>
<dbReference type="Gene3D" id="1.20.1070.10">
    <property type="entry name" value="Rhodopsin 7-helix transmembrane proteins"/>
    <property type="match status" value="1"/>
</dbReference>
<dbReference type="GO" id="GO:0005886">
    <property type="term" value="C:plasma membrane"/>
    <property type="evidence" value="ECO:0007669"/>
    <property type="project" value="UniProtKB-SubCell"/>
</dbReference>
<dbReference type="Proteomes" id="UP001152795">
    <property type="component" value="Unassembled WGS sequence"/>
</dbReference>
<evidence type="ECO:0000256" key="2">
    <source>
        <dbReference type="ARBA" id="ARBA00022475"/>
    </source>
</evidence>
<evidence type="ECO:0000313" key="10">
    <source>
        <dbReference type="EMBL" id="CAB3989310.1"/>
    </source>
</evidence>
<keyword evidence="5 9" id="KW-0297">G-protein coupled receptor</keyword>
<dbReference type="SMART" id="SM01381">
    <property type="entry name" value="7TM_GPCR_Srsx"/>
    <property type="match status" value="1"/>
</dbReference>
<dbReference type="PROSITE" id="PS50262">
    <property type="entry name" value="G_PROTEIN_RECEP_F1_2"/>
    <property type="match status" value="1"/>
</dbReference>
<comment type="similarity">
    <text evidence="9">Belongs to the G-protein coupled receptor 1 family.</text>
</comment>
<keyword evidence="8 9" id="KW-0807">Transducer</keyword>
<gene>
    <name evidence="10" type="ORF">PACLA_8A030965</name>
</gene>
<organism evidence="10 11">
    <name type="scientific">Paramuricea clavata</name>
    <name type="common">Red gorgonian</name>
    <name type="synonym">Violescent sea-whip</name>
    <dbReference type="NCBI Taxonomy" id="317549"/>
    <lineage>
        <taxon>Eukaryota</taxon>
        <taxon>Metazoa</taxon>
        <taxon>Cnidaria</taxon>
        <taxon>Anthozoa</taxon>
        <taxon>Octocorallia</taxon>
        <taxon>Malacalcyonacea</taxon>
        <taxon>Plexauridae</taxon>
        <taxon>Paramuricea</taxon>
    </lineage>
</organism>
<dbReference type="Pfam" id="PF00001">
    <property type="entry name" value="7tm_1"/>
    <property type="match status" value="1"/>
</dbReference>
<comment type="subcellular location">
    <subcellularLocation>
        <location evidence="1">Cell membrane</location>
        <topology evidence="1">Multi-pass membrane protein</topology>
    </subcellularLocation>
</comment>
<evidence type="ECO:0000256" key="9">
    <source>
        <dbReference type="RuleBase" id="RU000688"/>
    </source>
</evidence>
<dbReference type="SUPFAM" id="SSF81321">
    <property type="entry name" value="Family A G protein-coupled receptor-like"/>
    <property type="match status" value="1"/>
</dbReference>
<evidence type="ECO:0000256" key="6">
    <source>
        <dbReference type="ARBA" id="ARBA00023136"/>
    </source>
</evidence>